<name>A0A3G6JA52_9CORY</name>
<dbReference type="GO" id="GO:0003723">
    <property type="term" value="F:RNA binding"/>
    <property type="evidence" value="ECO:0007669"/>
    <property type="project" value="UniProtKB-KW"/>
</dbReference>
<dbReference type="Gene3D" id="3.10.290.10">
    <property type="entry name" value="RNA-binding S4 domain"/>
    <property type="match status" value="1"/>
</dbReference>
<dbReference type="PROSITE" id="PS50889">
    <property type="entry name" value="S4"/>
    <property type="match status" value="1"/>
</dbReference>
<dbReference type="KEGG" id="ccho:CCHOA_11460"/>
<dbReference type="EMBL" id="CP033896">
    <property type="protein sequence ID" value="AZA14663.1"/>
    <property type="molecule type" value="Genomic_DNA"/>
</dbReference>
<evidence type="ECO:0000256" key="1">
    <source>
        <dbReference type="PROSITE-ProRule" id="PRU00182"/>
    </source>
</evidence>
<dbReference type="CDD" id="cd00165">
    <property type="entry name" value="S4"/>
    <property type="match status" value="1"/>
</dbReference>
<dbReference type="RefSeq" id="WP_123930309.1">
    <property type="nucleotide sequence ID" value="NZ_CP033896.1"/>
</dbReference>
<protein>
    <submittedName>
        <fullName evidence="2">Ribosome-associated protein</fullName>
    </submittedName>
</protein>
<proteinExistence type="predicted"/>
<dbReference type="Pfam" id="PF13275">
    <property type="entry name" value="S4_2"/>
    <property type="match status" value="1"/>
</dbReference>
<accession>A0A3G6JA52</accession>
<evidence type="ECO:0000313" key="2">
    <source>
        <dbReference type="EMBL" id="AZA14663.1"/>
    </source>
</evidence>
<dbReference type="AlphaFoldDB" id="A0A3G6JA52"/>
<keyword evidence="1" id="KW-0694">RNA-binding</keyword>
<dbReference type="SUPFAM" id="SSF55174">
    <property type="entry name" value="Alpha-L RNA-binding motif"/>
    <property type="match status" value="1"/>
</dbReference>
<gene>
    <name evidence="2" type="ORF">CCHOA_11460</name>
</gene>
<dbReference type="InterPro" id="IPR036986">
    <property type="entry name" value="S4_RNA-bd_sf"/>
</dbReference>
<reference evidence="2 3" key="1">
    <citation type="submission" date="2018-11" db="EMBL/GenBank/DDBJ databases">
        <authorList>
            <person name="Kleinhagauer T."/>
            <person name="Glaeser S.P."/>
            <person name="Spergser J."/>
            <person name="Ruckert C."/>
            <person name="Kaempfer P."/>
            <person name="Busse H.-J."/>
        </authorList>
    </citation>
    <scope>NUCLEOTIDE SEQUENCE [LARGE SCALE GENOMIC DNA]</scope>
    <source>
        <strain evidence="2 3">200CH</strain>
    </source>
</reference>
<dbReference type="Proteomes" id="UP000269019">
    <property type="component" value="Chromosome"/>
</dbReference>
<keyword evidence="3" id="KW-1185">Reference proteome</keyword>
<sequence>MTSIRIEVPIADETIKLGQLLKLANFVDTGSEAKQVLAEGLVSVNGDVDTRRGRTLHVGDEVGFQGSTAIVVADDDDDYFDEATAGDDFDPERWRNVTFE</sequence>
<evidence type="ECO:0000313" key="3">
    <source>
        <dbReference type="Proteomes" id="UP000269019"/>
    </source>
</evidence>
<dbReference type="OrthoDB" id="9811532at2"/>
<organism evidence="2 3">
    <name type="scientific">Corynebacterium choanae</name>
    <dbReference type="NCBI Taxonomy" id="1862358"/>
    <lineage>
        <taxon>Bacteria</taxon>
        <taxon>Bacillati</taxon>
        <taxon>Actinomycetota</taxon>
        <taxon>Actinomycetes</taxon>
        <taxon>Mycobacteriales</taxon>
        <taxon>Corynebacteriaceae</taxon>
        <taxon>Corynebacterium</taxon>
    </lineage>
</organism>